<dbReference type="Gene3D" id="3.40.50.2000">
    <property type="entry name" value="Glycogen Phosphorylase B"/>
    <property type="match status" value="1"/>
</dbReference>
<proteinExistence type="predicted"/>
<organism evidence="1 2">
    <name type="scientific">Flavobacterium johnsoniae</name>
    <name type="common">Cytophaga johnsonae</name>
    <dbReference type="NCBI Taxonomy" id="986"/>
    <lineage>
        <taxon>Bacteria</taxon>
        <taxon>Pseudomonadati</taxon>
        <taxon>Bacteroidota</taxon>
        <taxon>Flavobacteriia</taxon>
        <taxon>Flavobacteriales</taxon>
        <taxon>Flavobacteriaceae</taxon>
        <taxon>Flavobacterium</taxon>
    </lineage>
</organism>
<evidence type="ECO:0000313" key="2">
    <source>
        <dbReference type="Proteomes" id="UP000182826"/>
    </source>
</evidence>
<dbReference type="AlphaFoldDB" id="A0A1J7CNN9"/>
<gene>
    <name evidence="1" type="ORF">BKM63_02965</name>
</gene>
<dbReference type="RefSeq" id="WP_071635188.1">
    <property type="nucleotide sequence ID" value="NZ_MLFK01000002.1"/>
</dbReference>
<dbReference type="SUPFAM" id="SSF53756">
    <property type="entry name" value="UDP-Glycosyltransferase/glycogen phosphorylase"/>
    <property type="match status" value="1"/>
</dbReference>
<evidence type="ECO:0000313" key="1">
    <source>
        <dbReference type="EMBL" id="OIV43188.1"/>
    </source>
</evidence>
<reference evidence="1 2" key="1">
    <citation type="submission" date="2016-10" db="EMBL/GenBank/DDBJ databases">
        <title>Draft Genome Sequence of Rhizobacteria Flavobacterium johnsoniae CI04.</title>
        <authorList>
            <person name="Bravo J.I."/>
            <person name="Lozano G.L."/>
            <person name="Handelsman J."/>
        </authorList>
    </citation>
    <scope>NUCLEOTIDE SEQUENCE [LARGE SCALE GENOMIC DNA]</scope>
    <source>
        <strain evidence="1 2">CI04</strain>
    </source>
</reference>
<comment type="caution">
    <text evidence="1">The sequence shown here is derived from an EMBL/GenBank/DDBJ whole genome shotgun (WGS) entry which is preliminary data.</text>
</comment>
<dbReference type="Proteomes" id="UP000182826">
    <property type="component" value="Unassembled WGS sequence"/>
</dbReference>
<sequence length="388" mass="46099">MNKIEVLFVVQVFYRAGAERFAYEIDSALDKSKFNLTILCLEEKESISANWKERYYESRHEALGTKINFIDPFLENKNISIWEMIFHKITRRKFKRKKSKYNSSLFSYLNEFEIIHWMGEYTFIHSVPENIKKKSLIHSMSAKFQDARLYDLYDFDYPYHFISGFKQEDGEYSQFKNIKHTFFPLLMKINVKEKKWNFNEKSVKKIGIFTRLNKNKPLDPFFYAFQLLLDKMPNVELHVFGNGDPIIEEMTGYLERLGITEKVFFRGHQEDILETTINENIDLSWFQGYNNDRPAGYAGFDICTTGTPLICWDFFAKPFNPYNEIYPHFKNLNNFVDFSIEILNDKQKAESLSMSQFKDVLQTRNIDKYISVLENSYINSSKKNLENG</sequence>
<evidence type="ECO:0008006" key="3">
    <source>
        <dbReference type="Google" id="ProtNLM"/>
    </source>
</evidence>
<protein>
    <recommendedName>
        <fullName evidence="3">Glycosyl transferase family 1 domain-containing protein</fullName>
    </recommendedName>
</protein>
<dbReference type="EMBL" id="MLFK01000002">
    <property type="protein sequence ID" value="OIV43188.1"/>
    <property type="molecule type" value="Genomic_DNA"/>
</dbReference>
<keyword evidence="2" id="KW-1185">Reference proteome</keyword>
<accession>A0A1J7CNN9</accession>
<name>A0A1J7CNN9_FLAJO</name>
<dbReference type="OrthoDB" id="1307165at2"/>